<comment type="caution">
    <text evidence="1">The sequence shown here is derived from an EMBL/GenBank/DDBJ whole genome shotgun (WGS) entry which is preliminary data.</text>
</comment>
<dbReference type="EMBL" id="CAPB01000006">
    <property type="protein sequence ID" value="CCO92469.1"/>
    <property type="molecule type" value="Genomic_DNA"/>
</dbReference>
<reference evidence="1 2" key="2">
    <citation type="submission" date="2013-04" db="EMBL/GenBank/DDBJ databases">
        <title>Comparative genomics of 12 strains of Erwinia amylovora identifies a pan-genome with a large conserved core and provides insights into host specificity.</title>
        <authorList>
            <person name="Mann R.A."/>
            <person name="Smits T.H.M."/>
            <person name="Buehlmann A."/>
            <person name="Blom J."/>
            <person name="Goesmann A."/>
            <person name="Frey J.E."/>
            <person name="Plummer K.M."/>
            <person name="Beer S.V."/>
            <person name="Luck J."/>
            <person name="Duffy B."/>
            <person name="Rodoni B."/>
        </authorList>
    </citation>
    <scope>NUCLEOTIDE SEQUENCE [LARGE SCALE GENOMIC DNA]</scope>
    <source>
        <strain evidence="2">CFBP 1232</strain>
    </source>
</reference>
<accession>A0A831A1I4</accession>
<evidence type="ECO:0000313" key="2">
    <source>
        <dbReference type="Proteomes" id="UP000013111"/>
    </source>
</evidence>
<proteinExistence type="predicted"/>
<protein>
    <submittedName>
        <fullName evidence="1">Uncharacterized protein</fullName>
    </submittedName>
</protein>
<reference evidence="1 2" key="1">
    <citation type="submission" date="2012-11" db="EMBL/GenBank/DDBJ databases">
        <authorList>
            <person name="Linke B."/>
        </authorList>
    </citation>
    <scope>NUCLEOTIDE SEQUENCE [LARGE SCALE GENOMIC DNA]</scope>
    <source>
        <strain evidence="2">CFBP 1232</strain>
    </source>
</reference>
<name>A0A831A1I4_ERWAM</name>
<dbReference type="Proteomes" id="UP000013111">
    <property type="component" value="Unassembled WGS sequence"/>
</dbReference>
<dbReference type="AlphaFoldDB" id="A0A831A1I4"/>
<gene>
    <name evidence="1" type="ORF">BN437_0504</name>
</gene>
<evidence type="ECO:0000313" key="1">
    <source>
        <dbReference type="EMBL" id="CCO92469.1"/>
    </source>
</evidence>
<organism evidence="1 2">
    <name type="scientific">Erwinia amylovora NBRC 12687 = CFBP 1232</name>
    <dbReference type="NCBI Taxonomy" id="1219359"/>
    <lineage>
        <taxon>Bacteria</taxon>
        <taxon>Pseudomonadati</taxon>
        <taxon>Pseudomonadota</taxon>
        <taxon>Gammaproteobacteria</taxon>
        <taxon>Enterobacterales</taxon>
        <taxon>Erwiniaceae</taxon>
        <taxon>Erwinia</taxon>
    </lineage>
</organism>
<sequence length="39" mass="4668">MQHHHDRATVPLRQFTPQLKCVYRLSDKLQQTLPLQINI</sequence>